<protein>
    <submittedName>
        <fullName evidence="2">Uncharacterized protein</fullName>
    </submittedName>
</protein>
<organism evidence="2 3">
    <name type="scientific">Caerostris darwini</name>
    <dbReference type="NCBI Taxonomy" id="1538125"/>
    <lineage>
        <taxon>Eukaryota</taxon>
        <taxon>Metazoa</taxon>
        <taxon>Ecdysozoa</taxon>
        <taxon>Arthropoda</taxon>
        <taxon>Chelicerata</taxon>
        <taxon>Arachnida</taxon>
        <taxon>Araneae</taxon>
        <taxon>Araneomorphae</taxon>
        <taxon>Entelegynae</taxon>
        <taxon>Araneoidea</taxon>
        <taxon>Araneidae</taxon>
        <taxon>Caerostris</taxon>
    </lineage>
</organism>
<dbReference type="AlphaFoldDB" id="A0AAV4RJZ7"/>
<evidence type="ECO:0000313" key="3">
    <source>
        <dbReference type="Proteomes" id="UP001054837"/>
    </source>
</evidence>
<evidence type="ECO:0000256" key="1">
    <source>
        <dbReference type="SAM" id="MobiDB-lite"/>
    </source>
</evidence>
<proteinExistence type="predicted"/>
<keyword evidence="3" id="KW-1185">Reference proteome</keyword>
<evidence type="ECO:0000313" key="2">
    <source>
        <dbReference type="EMBL" id="GIY20343.1"/>
    </source>
</evidence>
<name>A0AAV4RJZ7_9ARAC</name>
<feature type="region of interest" description="Disordered" evidence="1">
    <location>
        <begin position="1"/>
        <end position="36"/>
    </location>
</feature>
<comment type="caution">
    <text evidence="2">The sequence shown here is derived from an EMBL/GenBank/DDBJ whole genome shotgun (WGS) entry which is preliminary data.</text>
</comment>
<gene>
    <name evidence="2" type="ORF">CDAR_394201</name>
</gene>
<dbReference type="Proteomes" id="UP001054837">
    <property type="component" value="Unassembled WGS sequence"/>
</dbReference>
<accession>A0AAV4RJZ7</accession>
<dbReference type="EMBL" id="BPLQ01006153">
    <property type="protein sequence ID" value="GIY20343.1"/>
    <property type="molecule type" value="Genomic_DNA"/>
</dbReference>
<sequence>MHFPLLTGQDTPTGKEQFPPTLYQSKTSPETDPVSPAISRCATLSSDTHLIRSISRADSFKPPEDIIYHRFHQHGHLWPLAANFISADSPGMWPSLAAKCWPK</sequence>
<reference evidence="2 3" key="1">
    <citation type="submission" date="2021-06" db="EMBL/GenBank/DDBJ databases">
        <title>Caerostris darwini draft genome.</title>
        <authorList>
            <person name="Kono N."/>
            <person name="Arakawa K."/>
        </authorList>
    </citation>
    <scope>NUCLEOTIDE SEQUENCE [LARGE SCALE GENOMIC DNA]</scope>
</reference>